<gene>
    <name evidence="6" type="ORF">P8C59_007542</name>
</gene>
<evidence type="ECO:0000313" key="7">
    <source>
        <dbReference type="Proteomes" id="UP001217918"/>
    </source>
</evidence>
<evidence type="ECO:0000256" key="3">
    <source>
        <dbReference type="ARBA" id="ARBA00022827"/>
    </source>
</evidence>
<dbReference type="Proteomes" id="UP001217918">
    <property type="component" value="Unassembled WGS sequence"/>
</dbReference>
<dbReference type="InterPro" id="IPR006094">
    <property type="entry name" value="Oxid_FAD_bind_N"/>
</dbReference>
<organism evidence="6 7">
    <name type="scientific">Phyllachora maydis</name>
    <dbReference type="NCBI Taxonomy" id="1825666"/>
    <lineage>
        <taxon>Eukaryota</taxon>
        <taxon>Fungi</taxon>
        <taxon>Dikarya</taxon>
        <taxon>Ascomycota</taxon>
        <taxon>Pezizomycotina</taxon>
        <taxon>Sordariomycetes</taxon>
        <taxon>Sordariomycetidae</taxon>
        <taxon>Phyllachorales</taxon>
        <taxon>Phyllachoraceae</taxon>
        <taxon>Phyllachora</taxon>
    </lineage>
</organism>
<protein>
    <recommendedName>
        <fullName evidence="5">FAD-binding PCMH-type domain-containing protein</fullName>
    </recommendedName>
</protein>
<dbReference type="InterPro" id="IPR016166">
    <property type="entry name" value="FAD-bd_PCMH"/>
</dbReference>
<comment type="caution">
    <text evidence="6">The sequence shown here is derived from an EMBL/GenBank/DDBJ whole genome shotgun (WGS) entry which is preliminary data.</text>
</comment>
<dbReference type="PANTHER" id="PTHR42973:SF13">
    <property type="entry name" value="FAD-BINDING PCMH-TYPE DOMAIN-CONTAINING PROTEIN"/>
    <property type="match status" value="1"/>
</dbReference>
<dbReference type="PANTHER" id="PTHR42973">
    <property type="entry name" value="BINDING OXIDOREDUCTASE, PUTATIVE (AFU_ORTHOLOGUE AFUA_1G17690)-RELATED"/>
    <property type="match status" value="1"/>
</dbReference>
<dbReference type="SUPFAM" id="SSF56176">
    <property type="entry name" value="FAD-binding/transporter-associated domain-like"/>
    <property type="match status" value="1"/>
</dbReference>
<dbReference type="AlphaFoldDB" id="A0AAD9MH18"/>
<reference evidence="6" key="1">
    <citation type="journal article" date="2023" name="Mol. Plant Microbe Interact.">
        <title>Elucidating the Obligate Nature and Biological Capacity of an Invasive Fungal Corn Pathogen.</title>
        <authorList>
            <person name="MacCready J.S."/>
            <person name="Roggenkamp E.M."/>
            <person name="Gdanetz K."/>
            <person name="Chilvers M.I."/>
        </authorList>
    </citation>
    <scope>NUCLEOTIDE SEQUENCE</scope>
    <source>
        <strain evidence="6">PM02</strain>
    </source>
</reference>
<dbReference type="EMBL" id="JAQQPM010000006">
    <property type="protein sequence ID" value="KAK2073248.1"/>
    <property type="molecule type" value="Genomic_DNA"/>
</dbReference>
<dbReference type="InterPro" id="IPR050416">
    <property type="entry name" value="FAD-linked_Oxidoreductase"/>
</dbReference>
<keyword evidence="7" id="KW-1185">Reference proteome</keyword>
<dbReference type="PROSITE" id="PS51387">
    <property type="entry name" value="FAD_PCMH"/>
    <property type="match status" value="1"/>
</dbReference>
<dbReference type="GO" id="GO:0016491">
    <property type="term" value="F:oxidoreductase activity"/>
    <property type="evidence" value="ECO:0007669"/>
    <property type="project" value="UniProtKB-KW"/>
</dbReference>
<name>A0AAD9MH18_9PEZI</name>
<dbReference type="InterPro" id="IPR036318">
    <property type="entry name" value="FAD-bd_PCMH-like_sf"/>
</dbReference>
<evidence type="ECO:0000313" key="6">
    <source>
        <dbReference type="EMBL" id="KAK2073248.1"/>
    </source>
</evidence>
<keyword evidence="4" id="KW-0560">Oxidoreductase</keyword>
<evidence type="ECO:0000256" key="2">
    <source>
        <dbReference type="ARBA" id="ARBA00022630"/>
    </source>
</evidence>
<dbReference type="InterPro" id="IPR016169">
    <property type="entry name" value="FAD-bd_PCMH_sub2"/>
</dbReference>
<keyword evidence="3" id="KW-0274">FAD</keyword>
<dbReference type="GO" id="GO:0071949">
    <property type="term" value="F:FAD binding"/>
    <property type="evidence" value="ECO:0007669"/>
    <property type="project" value="InterPro"/>
</dbReference>
<sequence length="545" mass="60116">MRGPEQADIRPSTLQVREILLSQLPDLTHLPKTSAYRAELCHYWSLAIRQQRPAAIVQPTTTDQVAQIVRILNQFPDTPFAIKSGGHDPNVGDASTHGGILVSLRMMKGVDAYDPETKLAKIRPGGCWNDVIGDQKLESHGRTVVGGRLGAVGVGGYLMQGGISFLTWQYGMGADNIVAWETVMPDGSVIVVTPETHPELAVAMRGGGNQFGIVTAFTVRTYPIGKVWGGVRFYSKSQGERIQNAVLRFTLEGAKEEPRAAVIPAETYFFRGFGNYSIVFFYDGETPPTTGSFGELLQIPCFFDWTGVSDYSALLKKLGYGCHYKGRMSFATATVPALPHILPEISTKWRSILQPHFMRTRHALSFWAMTMQPFPSTIGAHTEDRGGNAMGLRASDPDRLILEFSGMWQCKSEDETMRKMSLEIIKWLDEKTPGWVAEARRLREKDGDGDDASEADWHMPLFMNDAMDGQDVTKTGTASATSTRTCLPLGIYRSGCVVTQFTFRPTSILPKKRSMLPPILAYDGTGAWMSHRTRPSLVEGPKPAG</sequence>
<evidence type="ECO:0000256" key="1">
    <source>
        <dbReference type="ARBA" id="ARBA00005466"/>
    </source>
</evidence>
<keyword evidence="2" id="KW-0285">Flavoprotein</keyword>
<feature type="domain" description="FAD-binding PCMH-type" evidence="5">
    <location>
        <begin position="49"/>
        <end position="224"/>
    </location>
</feature>
<evidence type="ECO:0000259" key="5">
    <source>
        <dbReference type="PROSITE" id="PS51387"/>
    </source>
</evidence>
<proteinExistence type="inferred from homology"/>
<accession>A0AAD9MH18</accession>
<dbReference type="Pfam" id="PF01565">
    <property type="entry name" value="FAD_binding_4"/>
    <property type="match status" value="1"/>
</dbReference>
<evidence type="ECO:0000256" key="4">
    <source>
        <dbReference type="ARBA" id="ARBA00023002"/>
    </source>
</evidence>
<dbReference type="Gene3D" id="3.30.465.10">
    <property type="match status" value="1"/>
</dbReference>
<comment type="similarity">
    <text evidence="1">Belongs to the oxygen-dependent FAD-linked oxidoreductase family.</text>
</comment>